<proteinExistence type="predicted"/>
<dbReference type="GO" id="GO:0004806">
    <property type="term" value="F:triacylglycerol lipase activity"/>
    <property type="evidence" value="ECO:0007669"/>
    <property type="project" value="TreeGrafter"/>
</dbReference>
<dbReference type="GO" id="GO:0046503">
    <property type="term" value="P:glycerolipid catabolic process"/>
    <property type="evidence" value="ECO:0007669"/>
    <property type="project" value="TreeGrafter"/>
</dbReference>
<name>A0A1H8A904_9ACTN</name>
<dbReference type="SUPFAM" id="SSF53474">
    <property type="entry name" value="alpha/beta-Hydrolases"/>
    <property type="match status" value="1"/>
</dbReference>
<gene>
    <name evidence="2" type="ORF">SAMN05660976_05748</name>
</gene>
<dbReference type="STRING" id="46177.SAMN05660976_05748"/>
<evidence type="ECO:0000259" key="1">
    <source>
        <dbReference type="Pfam" id="PF00561"/>
    </source>
</evidence>
<organism evidence="2 3">
    <name type="scientific">Nonomuraea pusilla</name>
    <dbReference type="NCBI Taxonomy" id="46177"/>
    <lineage>
        <taxon>Bacteria</taxon>
        <taxon>Bacillati</taxon>
        <taxon>Actinomycetota</taxon>
        <taxon>Actinomycetes</taxon>
        <taxon>Streptosporangiales</taxon>
        <taxon>Streptosporangiaceae</taxon>
        <taxon>Nonomuraea</taxon>
    </lineage>
</organism>
<accession>A0A1H8A904</accession>
<dbReference type="AlphaFoldDB" id="A0A1H8A904"/>
<dbReference type="EMBL" id="FOBF01000016">
    <property type="protein sequence ID" value="SEM67372.1"/>
    <property type="molecule type" value="Genomic_DNA"/>
</dbReference>
<dbReference type="Gene3D" id="3.40.50.1820">
    <property type="entry name" value="alpha/beta hydrolase"/>
    <property type="match status" value="1"/>
</dbReference>
<evidence type="ECO:0000313" key="2">
    <source>
        <dbReference type="EMBL" id="SEM67372.1"/>
    </source>
</evidence>
<protein>
    <submittedName>
        <fullName evidence="2">Pimeloyl-ACP methyl ester carboxylesterase</fullName>
    </submittedName>
</protein>
<keyword evidence="3" id="KW-1185">Reference proteome</keyword>
<dbReference type="PANTHER" id="PTHR43433:SF5">
    <property type="entry name" value="AB HYDROLASE-1 DOMAIN-CONTAINING PROTEIN"/>
    <property type="match status" value="1"/>
</dbReference>
<dbReference type="InterPro" id="IPR000073">
    <property type="entry name" value="AB_hydrolase_1"/>
</dbReference>
<dbReference type="PANTHER" id="PTHR43433">
    <property type="entry name" value="HYDROLASE, ALPHA/BETA FOLD FAMILY PROTEIN"/>
    <property type="match status" value="1"/>
</dbReference>
<evidence type="ECO:0000313" key="3">
    <source>
        <dbReference type="Proteomes" id="UP000198953"/>
    </source>
</evidence>
<dbReference type="InterPro" id="IPR029058">
    <property type="entry name" value="AB_hydrolase_fold"/>
</dbReference>
<dbReference type="Pfam" id="PF00561">
    <property type="entry name" value="Abhydrolase_1"/>
    <property type="match status" value="1"/>
</dbReference>
<dbReference type="PRINTS" id="PR00111">
    <property type="entry name" value="ABHYDROLASE"/>
</dbReference>
<reference evidence="2 3" key="1">
    <citation type="submission" date="2016-10" db="EMBL/GenBank/DDBJ databases">
        <authorList>
            <person name="de Groot N.N."/>
        </authorList>
    </citation>
    <scope>NUCLEOTIDE SEQUENCE [LARGE SCALE GENOMIC DNA]</scope>
    <source>
        <strain evidence="2 3">DSM 43357</strain>
    </source>
</reference>
<dbReference type="InterPro" id="IPR050471">
    <property type="entry name" value="AB_hydrolase"/>
</dbReference>
<feature type="domain" description="AB hydrolase-1" evidence="1">
    <location>
        <begin position="38"/>
        <end position="276"/>
    </location>
</feature>
<sequence>MALRHRYQNDILVPVTTRVAANGIEIAYESFGSPEGRPLLLIMGLGAQLVHWDDEFCELLAGHGHHVVRFDNRDAGLSTHFHDEGVPAMGAPSPYLLADMAADAAGLMDALGWPAAHLAGASMGGMIAQTLAIRHPERVLSLTSIMSAPGPAIALPTEAAMAVLLAAPPAEREAVIEQSLRTWAVLGSPGFERDEKQVARLAGLAYDRCHDPAGTARQYAAIVASGDRTEELGGVRVPALVLHGEQDQLIPVAGGRATAEAIPGARLVTYPGMGHDLPRPLWPEFAREIAELTSG</sequence>
<dbReference type="Proteomes" id="UP000198953">
    <property type="component" value="Unassembled WGS sequence"/>
</dbReference>